<evidence type="ECO:0000256" key="2">
    <source>
        <dbReference type="SAM" id="Phobius"/>
    </source>
</evidence>
<evidence type="ECO:0000256" key="1">
    <source>
        <dbReference type="SAM" id="MobiDB-lite"/>
    </source>
</evidence>
<keyword evidence="4" id="KW-1185">Reference proteome</keyword>
<dbReference type="EMBL" id="ML213620">
    <property type="protein sequence ID" value="TFK35534.1"/>
    <property type="molecule type" value="Genomic_DNA"/>
</dbReference>
<protein>
    <submittedName>
        <fullName evidence="3">Uncharacterized protein</fullName>
    </submittedName>
</protein>
<reference evidence="3 4" key="1">
    <citation type="journal article" date="2019" name="Nat. Ecol. Evol.">
        <title>Megaphylogeny resolves global patterns of mushroom evolution.</title>
        <authorList>
            <person name="Varga T."/>
            <person name="Krizsan K."/>
            <person name="Foldi C."/>
            <person name="Dima B."/>
            <person name="Sanchez-Garcia M."/>
            <person name="Sanchez-Ramirez S."/>
            <person name="Szollosi G.J."/>
            <person name="Szarkandi J.G."/>
            <person name="Papp V."/>
            <person name="Albert L."/>
            <person name="Andreopoulos W."/>
            <person name="Angelini C."/>
            <person name="Antonin V."/>
            <person name="Barry K.W."/>
            <person name="Bougher N.L."/>
            <person name="Buchanan P."/>
            <person name="Buyck B."/>
            <person name="Bense V."/>
            <person name="Catcheside P."/>
            <person name="Chovatia M."/>
            <person name="Cooper J."/>
            <person name="Damon W."/>
            <person name="Desjardin D."/>
            <person name="Finy P."/>
            <person name="Geml J."/>
            <person name="Haridas S."/>
            <person name="Hughes K."/>
            <person name="Justo A."/>
            <person name="Karasinski D."/>
            <person name="Kautmanova I."/>
            <person name="Kiss B."/>
            <person name="Kocsube S."/>
            <person name="Kotiranta H."/>
            <person name="LaButti K.M."/>
            <person name="Lechner B.E."/>
            <person name="Liimatainen K."/>
            <person name="Lipzen A."/>
            <person name="Lukacs Z."/>
            <person name="Mihaltcheva S."/>
            <person name="Morgado L.N."/>
            <person name="Niskanen T."/>
            <person name="Noordeloos M.E."/>
            <person name="Ohm R.A."/>
            <person name="Ortiz-Santana B."/>
            <person name="Ovrebo C."/>
            <person name="Racz N."/>
            <person name="Riley R."/>
            <person name="Savchenko A."/>
            <person name="Shiryaev A."/>
            <person name="Soop K."/>
            <person name="Spirin V."/>
            <person name="Szebenyi C."/>
            <person name="Tomsovsky M."/>
            <person name="Tulloss R.E."/>
            <person name="Uehling J."/>
            <person name="Grigoriev I.V."/>
            <person name="Vagvolgyi C."/>
            <person name="Papp T."/>
            <person name="Martin F.M."/>
            <person name="Miettinen O."/>
            <person name="Hibbett D.S."/>
            <person name="Nagy L.G."/>
        </authorList>
    </citation>
    <scope>NUCLEOTIDE SEQUENCE [LARGE SCALE GENOMIC DNA]</scope>
    <source>
        <strain evidence="3 4">CBS 166.37</strain>
    </source>
</reference>
<gene>
    <name evidence="3" type="ORF">BDQ12DRAFT_759193</name>
</gene>
<evidence type="ECO:0000313" key="4">
    <source>
        <dbReference type="Proteomes" id="UP000308652"/>
    </source>
</evidence>
<feature type="region of interest" description="Disordered" evidence="1">
    <location>
        <begin position="94"/>
        <end position="116"/>
    </location>
</feature>
<keyword evidence="2" id="KW-1133">Transmembrane helix</keyword>
<proteinExistence type="predicted"/>
<dbReference type="Proteomes" id="UP000308652">
    <property type="component" value="Unassembled WGS sequence"/>
</dbReference>
<accession>A0A5C3LR31</accession>
<feature type="transmembrane region" description="Helical" evidence="2">
    <location>
        <begin position="37"/>
        <end position="56"/>
    </location>
</feature>
<keyword evidence="2" id="KW-0812">Transmembrane</keyword>
<name>A0A5C3LR31_9AGAR</name>
<dbReference type="OrthoDB" id="3066544at2759"/>
<evidence type="ECO:0000313" key="3">
    <source>
        <dbReference type="EMBL" id="TFK35534.1"/>
    </source>
</evidence>
<keyword evidence="2" id="KW-0472">Membrane</keyword>
<dbReference type="AlphaFoldDB" id="A0A5C3LR31"/>
<sequence length="410" mass="45477">MAVTRGVTIAYGLLRYYTSYALMDSVTGLSDYSSSTFLGHIGIFFTSVAAALYFALRLKSDSTKLTSLCCSLLPPVSNKEDSCIELPSDSLQNAPSELQPHASPATAQNPPLPALPPERLSRAIVQVQKAHTRNIIAKSKKSAFNRKIYAKIQYPSKIPGFLSMNSAQKEEVRKEQERSFRRAKAKALSDSRKRMKETRRNNNWTNVNANQAGGNGASRHMLRKDEKQQVSNAISLAGRRMQETVNIPHRADEFRVGYNMWTGVEVRRAIMNLYLYAPFPVGRINRNASFPLSTQPGFLSSMLNCHSSPQPKPFANSVYRNTHQEVALRGQKPIPYVPDQLHLEEYPVLESHPSGWVGGGSVGPGHVIISQQDADGNADTFWAVIGHDSTRGGEDEDHYLATLSEMSHCD</sequence>
<organism evidence="3 4">
    <name type="scientific">Crucibulum laeve</name>
    <dbReference type="NCBI Taxonomy" id="68775"/>
    <lineage>
        <taxon>Eukaryota</taxon>
        <taxon>Fungi</taxon>
        <taxon>Dikarya</taxon>
        <taxon>Basidiomycota</taxon>
        <taxon>Agaricomycotina</taxon>
        <taxon>Agaricomycetes</taxon>
        <taxon>Agaricomycetidae</taxon>
        <taxon>Agaricales</taxon>
        <taxon>Agaricineae</taxon>
        <taxon>Nidulariaceae</taxon>
        <taxon>Crucibulum</taxon>
    </lineage>
</organism>